<sequence>MTILMLAIGCAAPDSGANQGQPAGSNTTPSTSSAKTITHFSFPTIPATGQISGTDISVQVPTGTAINNLRAVVLIDGTSLTVGGTQQTSGVTANDFSTAVTYTVHAQDNSTATYTVTVTTSSSLKAITYFSFPNLGGVSTISGNNITISLPYGTNRSNLVPVFTHNGSGIAIGATIQVSNVTANDFSSPVIYRVTAQDASFQDYTVTVNADNPTKEILSYGFGSYVGRLSGNTITIDVPFGTNVINVTPIFQHNGISIKINSVAQVSNSTQVDLSTPKVYTVTAQDGTTRDFTVTANVGLNTSKEITSYSIPSLNAVGIISGNNIAVNVPHGTNVSNLIAVFSRTGSSVAVGATNQVSGTTANNFTAPVVYTVTATDASTQNYTVTVNVAAVDDKSIELFTFTAAGATGTVSGTQIAATVPYGTNVSNLIATFSTTGMVVKVNGVTQTSGVTPNNFIQPVVYTIEAADGTLYSYTVTLTVAAPNSTASIAYFTFASTSDFGLFNGTNIAVRVPNGTDLTNLVAIFRINGQIVRVNGNPQFSDVTANNFSAPVIYAVQAQDGTVVNYTVTVTTVAYDVFAPKITSVTATPSSTSTYPAVVTVKIYYTETGSGFQYGTFQLCSPTRISAGTGGTTITNGVVTNQGTYFEGTVTLQNYHETGVWKVCTINMQDAAGNSIMLYTANAVSTTNYVRQVTGSMIDSGVAIGGSINVTGTTHDITPPQITSVTATPSSTSTYPAVVTVRIYYTETGSGFQYGTFQLCSPTRISAGTGGTTITNGVVTNQGTYFEGTVTLQNYHETGVWKVCTINMQDAAGNSIMLYTANAVSTTNYVKQVTGSMIDSGVAISPGVNKQ</sequence>
<organism evidence="1 2">
    <name type="scientific">Turneriella parva (strain ATCC BAA-1111 / DSM 21527 / NCTC 11395 / H)</name>
    <name type="common">Leptospira parva</name>
    <dbReference type="NCBI Taxonomy" id="869212"/>
    <lineage>
        <taxon>Bacteria</taxon>
        <taxon>Pseudomonadati</taxon>
        <taxon>Spirochaetota</taxon>
        <taxon>Spirochaetia</taxon>
        <taxon>Leptospirales</taxon>
        <taxon>Leptospiraceae</taxon>
        <taxon>Turneriella</taxon>
    </lineage>
</organism>
<evidence type="ECO:0000313" key="2">
    <source>
        <dbReference type="Proteomes" id="UP000006048"/>
    </source>
</evidence>
<name>I4B0E2_TURPD</name>
<dbReference type="STRING" id="869212.Turpa_0087"/>
<dbReference type="PATRIC" id="fig|869212.3.peg.44"/>
<evidence type="ECO:0008006" key="3">
    <source>
        <dbReference type="Google" id="ProtNLM"/>
    </source>
</evidence>
<dbReference type="EMBL" id="CP002959">
    <property type="protein sequence ID" value="AFM10749.1"/>
    <property type="molecule type" value="Genomic_DNA"/>
</dbReference>
<accession>I4B0E2</accession>
<dbReference type="Gene3D" id="2.60.40.2340">
    <property type="match status" value="6"/>
</dbReference>
<proteinExistence type="predicted"/>
<dbReference type="Proteomes" id="UP000006048">
    <property type="component" value="Chromosome"/>
</dbReference>
<dbReference type="KEGG" id="tpx:Turpa_0087"/>
<reference evidence="1 2" key="1">
    <citation type="submission" date="2012-06" db="EMBL/GenBank/DDBJ databases">
        <title>The complete chromosome of genome of Turneriella parva DSM 21527.</title>
        <authorList>
            <consortium name="US DOE Joint Genome Institute (JGI-PGF)"/>
            <person name="Lucas S."/>
            <person name="Han J."/>
            <person name="Lapidus A."/>
            <person name="Bruce D."/>
            <person name="Goodwin L."/>
            <person name="Pitluck S."/>
            <person name="Peters L."/>
            <person name="Kyrpides N."/>
            <person name="Mavromatis K."/>
            <person name="Ivanova N."/>
            <person name="Mikhailova N."/>
            <person name="Chertkov O."/>
            <person name="Detter J.C."/>
            <person name="Tapia R."/>
            <person name="Han C."/>
            <person name="Land M."/>
            <person name="Hauser L."/>
            <person name="Markowitz V."/>
            <person name="Cheng J.-F."/>
            <person name="Hugenholtz P."/>
            <person name="Woyke T."/>
            <person name="Wu D."/>
            <person name="Gronow S."/>
            <person name="Wellnitz S."/>
            <person name="Brambilla E."/>
            <person name="Klenk H.-P."/>
            <person name="Eisen J.A."/>
        </authorList>
    </citation>
    <scope>NUCLEOTIDE SEQUENCE [LARGE SCALE GENOMIC DNA]</scope>
    <source>
        <strain evidence="2">ATCC BAA-1111 / DSM 21527 / NCTC 11395 / H</strain>
    </source>
</reference>
<gene>
    <name evidence="1" type="ordered locus">Turpa_0087</name>
</gene>
<protein>
    <recommendedName>
        <fullName evidence="3">DUF5018 domain-containing protein</fullName>
    </recommendedName>
</protein>
<dbReference type="AlphaFoldDB" id="I4B0E2"/>
<keyword evidence="2" id="KW-1185">Reference proteome</keyword>
<dbReference type="HOGENOM" id="CLU_335215_0_0_12"/>
<evidence type="ECO:0000313" key="1">
    <source>
        <dbReference type="EMBL" id="AFM10749.1"/>
    </source>
</evidence>